<evidence type="ECO:0000256" key="4">
    <source>
        <dbReference type="ARBA" id="ARBA00022705"/>
    </source>
</evidence>
<accession>A0A371P657</accession>
<organism evidence="14 15">
    <name type="scientific">Paenibacillus paeoniae</name>
    <dbReference type="NCBI Taxonomy" id="2292705"/>
    <lineage>
        <taxon>Bacteria</taxon>
        <taxon>Bacillati</taxon>
        <taxon>Bacillota</taxon>
        <taxon>Bacilli</taxon>
        <taxon>Bacillales</taxon>
        <taxon>Paenibacillaceae</taxon>
        <taxon>Paenibacillus</taxon>
    </lineage>
</organism>
<evidence type="ECO:0000256" key="11">
    <source>
        <dbReference type="ARBA" id="ARBA00038905"/>
    </source>
</evidence>
<evidence type="ECO:0000256" key="9">
    <source>
        <dbReference type="ARBA" id="ARBA00023204"/>
    </source>
</evidence>
<dbReference type="AlphaFoldDB" id="A0A371P657"/>
<keyword evidence="8" id="KW-0460">Magnesium</keyword>
<dbReference type="GO" id="GO:0046872">
    <property type="term" value="F:metal ion binding"/>
    <property type="evidence" value="ECO:0007669"/>
    <property type="project" value="UniProtKB-KW"/>
</dbReference>
<dbReference type="GO" id="GO:0008413">
    <property type="term" value="F:8-oxo-7,8-dihydroguanosine triphosphate pyrophosphatase activity"/>
    <property type="evidence" value="ECO:0007669"/>
    <property type="project" value="TreeGrafter"/>
</dbReference>
<sequence length="135" mass="15363">MTEYILVAGAVIRNDQGEVLCALRSETMSMPRLWEFPGGKLEPNESAEQCLVREILEELGYVIQVGDLIADVIHEYPSIRVRLVTYESKLASGMPVAQEHEQLLWLPVNRMRELEWAPADWPTVEALIKAQSQEQ</sequence>
<dbReference type="InterPro" id="IPR015797">
    <property type="entry name" value="NUDIX_hydrolase-like_dom_sf"/>
</dbReference>
<protein>
    <recommendedName>
        <fullName evidence="11">8-oxo-dGTP diphosphatase</fullName>
        <ecNumber evidence="11">3.6.1.55</ecNumber>
    </recommendedName>
</protein>
<dbReference type="GO" id="GO:0044715">
    <property type="term" value="F:8-oxo-dGDP phosphatase activity"/>
    <property type="evidence" value="ECO:0007669"/>
    <property type="project" value="TreeGrafter"/>
</dbReference>
<dbReference type="CDD" id="cd03425">
    <property type="entry name" value="NUDIX_MutT_NudA_like"/>
    <property type="match status" value="1"/>
</dbReference>
<evidence type="ECO:0000256" key="6">
    <source>
        <dbReference type="ARBA" id="ARBA00022763"/>
    </source>
</evidence>
<dbReference type="InterPro" id="IPR020476">
    <property type="entry name" value="Nudix_hydrolase"/>
</dbReference>
<evidence type="ECO:0000256" key="10">
    <source>
        <dbReference type="ARBA" id="ARBA00035861"/>
    </source>
</evidence>
<keyword evidence="6" id="KW-0227">DNA damage</keyword>
<reference evidence="14 15" key="1">
    <citation type="submission" date="2018-08" db="EMBL/GenBank/DDBJ databases">
        <title>Paenibacillus sp. M4BSY-1, whole genome shotgun sequence.</title>
        <authorList>
            <person name="Tuo L."/>
        </authorList>
    </citation>
    <scope>NUCLEOTIDE SEQUENCE [LARGE SCALE GENOMIC DNA]</scope>
    <source>
        <strain evidence="14 15">M4BSY-1</strain>
    </source>
</reference>
<dbReference type="PANTHER" id="PTHR47707">
    <property type="entry name" value="8-OXO-DGTP DIPHOSPHATASE"/>
    <property type="match status" value="1"/>
</dbReference>
<dbReference type="PROSITE" id="PS00893">
    <property type="entry name" value="NUDIX_BOX"/>
    <property type="match status" value="1"/>
</dbReference>
<evidence type="ECO:0000256" key="3">
    <source>
        <dbReference type="ARBA" id="ARBA00022457"/>
    </source>
</evidence>
<dbReference type="GO" id="GO:0035539">
    <property type="term" value="F:8-oxo-7,8-dihydrodeoxyguanosine triphosphate pyrophosphatase activity"/>
    <property type="evidence" value="ECO:0007669"/>
    <property type="project" value="UniProtKB-EC"/>
</dbReference>
<feature type="domain" description="Nudix hydrolase" evidence="13">
    <location>
        <begin position="3"/>
        <end position="128"/>
    </location>
</feature>
<comment type="cofactor">
    <cofactor evidence="1">
        <name>Mg(2+)</name>
        <dbReference type="ChEBI" id="CHEBI:18420"/>
    </cofactor>
</comment>
<dbReference type="GO" id="GO:0006260">
    <property type="term" value="P:DNA replication"/>
    <property type="evidence" value="ECO:0007669"/>
    <property type="project" value="UniProtKB-KW"/>
</dbReference>
<dbReference type="PRINTS" id="PR00502">
    <property type="entry name" value="NUDIXFAMILY"/>
</dbReference>
<dbReference type="PROSITE" id="PS51462">
    <property type="entry name" value="NUDIX"/>
    <property type="match status" value="1"/>
</dbReference>
<evidence type="ECO:0000256" key="2">
    <source>
        <dbReference type="ARBA" id="ARBA00005582"/>
    </source>
</evidence>
<evidence type="ECO:0000256" key="12">
    <source>
        <dbReference type="RuleBase" id="RU003476"/>
    </source>
</evidence>
<dbReference type="EC" id="3.6.1.55" evidence="11"/>
<keyword evidence="5" id="KW-0479">Metal-binding</keyword>
<evidence type="ECO:0000313" key="14">
    <source>
        <dbReference type="EMBL" id="REK71437.1"/>
    </source>
</evidence>
<dbReference type="InterPro" id="IPR047127">
    <property type="entry name" value="MutT-like"/>
</dbReference>
<dbReference type="SUPFAM" id="SSF55811">
    <property type="entry name" value="Nudix"/>
    <property type="match status" value="1"/>
</dbReference>
<dbReference type="InterPro" id="IPR020084">
    <property type="entry name" value="NUDIX_hydrolase_CS"/>
</dbReference>
<proteinExistence type="inferred from homology"/>
<dbReference type="OrthoDB" id="9810648at2"/>
<comment type="catalytic activity">
    <reaction evidence="10">
        <text>8-oxo-dGTP + H2O = 8-oxo-dGMP + diphosphate + H(+)</text>
        <dbReference type="Rhea" id="RHEA:31575"/>
        <dbReference type="ChEBI" id="CHEBI:15377"/>
        <dbReference type="ChEBI" id="CHEBI:15378"/>
        <dbReference type="ChEBI" id="CHEBI:33019"/>
        <dbReference type="ChEBI" id="CHEBI:63224"/>
        <dbReference type="ChEBI" id="CHEBI:77896"/>
        <dbReference type="EC" id="3.6.1.55"/>
    </reaction>
</comment>
<keyword evidence="7 12" id="KW-0378">Hydrolase</keyword>
<comment type="similarity">
    <text evidence="2 12">Belongs to the Nudix hydrolase family.</text>
</comment>
<evidence type="ECO:0000256" key="7">
    <source>
        <dbReference type="ARBA" id="ARBA00022801"/>
    </source>
</evidence>
<keyword evidence="3" id="KW-0515">Mutator protein</keyword>
<evidence type="ECO:0000259" key="13">
    <source>
        <dbReference type="PROSITE" id="PS51462"/>
    </source>
</evidence>
<dbReference type="InterPro" id="IPR000086">
    <property type="entry name" value="NUDIX_hydrolase_dom"/>
</dbReference>
<dbReference type="GO" id="GO:0006281">
    <property type="term" value="P:DNA repair"/>
    <property type="evidence" value="ECO:0007669"/>
    <property type="project" value="UniProtKB-KW"/>
</dbReference>
<dbReference type="EMBL" id="QUBQ01000005">
    <property type="protein sequence ID" value="REK71437.1"/>
    <property type="molecule type" value="Genomic_DNA"/>
</dbReference>
<keyword evidence="15" id="KW-1185">Reference proteome</keyword>
<dbReference type="RefSeq" id="WP_116048658.1">
    <property type="nucleotide sequence ID" value="NZ_QUBQ01000005.1"/>
</dbReference>
<evidence type="ECO:0000256" key="1">
    <source>
        <dbReference type="ARBA" id="ARBA00001946"/>
    </source>
</evidence>
<evidence type="ECO:0000313" key="15">
    <source>
        <dbReference type="Proteomes" id="UP000261905"/>
    </source>
</evidence>
<dbReference type="Pfam" id="PF00293">
    <property type="entry name" value="NUDIX"/>
    <property type="match status" value="1"/>
</dbReference>
<comment type="caution">
    <text evidence="14">The sequence shown here is derived from an EMBL/GenBank/DDBJ whole genome shotgun (WGS) entry which is preliminary data.</text>
</comment>
<gene>
    <name evidence="14" type="ORF">DX130_20750</name>
</gene>
<dbReference type="Proteomes" id="UP000261905">
    <property type="component" value="Unassembled WGS sequence"/>
</dbReference>
<dbReference type="GO" id="GO:0044716">
    <property type="term" value="F:8-oxo-GDP phosphatase activity"/>
    <property type="evidence" value="ECO:0007669"/>
    <property type="project" value="TreeGrafter"/>
</dbReference>
<keyword evidence="4" id="KW-0235">DNA replication</keyword>
<evidence type="ECO:0000256" key="5">
    <source>
        <dbReference type="ARBA" id="ARBA00022723"/>
    </source>
</evidence>
<dbReference type="Gene3D" id="3.90.79.10">
    <property type="entry name" value="Nucleoside Triphosphate Pyrophosphohydrolase"/>
    <property type="match status" value="1"/>
</dbReference>
<evidence type="ECO:0000256" key="8">
    <source>
        <dbReference type="ARBA" id="ARBA00022842"/>
    </source>
</evidence>
<name>A0A371P657_9BACL</name>
<dbReference type="PANTHER" id="PTHR47707:SF1">
    <property type="entry name" value="NUDIX HYDROLASE FAMILY PROTEIN"/>
    <property type="match status" value="1"/>
</dbReference>
<keyword evidence="9" id="KW-0234">DNA repair</keyword>